<dbReference type="AlphaFoldDB" id="A0A1S9RZI9"/>
<comment type="caution">
    <text evidence="12">The sequence shown here is derived from an EMBL/GenBank/DDBJ whole genome shotgun (WGS) entry which is preliminary data.</text>
</comment>
<comment type="similarity">
    <text evidence="3 10">Belongs to the MICOS complex subunit Mic10 family.</text>
</comment>
<organism evidence="12">
    <name type="scientific">Penicillium brasilianum</name>
    <dbReference type="NCBI Taxonomy" id="104259"/>
    <lineage>
        <taxon>Eukaryota</taxon>
        <taxon>Fungi</taxon>
        <taxon>Dikarya</taxon>
        <taxon>Ascomycota</taxon>
        <taxon>Pezizomycotina</taxon>
        <taxon>Eurotiomycetes</taxon>
        <taxon>Eurotiomycetidae</taxon>
        <taxon>Eurotiales</taxon>
        <taxon>Aspergillaceae</taxon>
        <taxon>Penicillium</taxon>
    </lineage>
</organism>
<comment type="function">
    <text evidence="1 10">Component of the MICOS complex, a large protein complex of the mitochondrial inner membrane that plays crucial roles in the maintenance of crista junctions, inner membrane architecture, and formation of contact sites to the outer membrane.</text>
</comment>
<feature type="transmembrane region" description="Helical" evidence="10">
    <location>
        <begin position="320"/>
        <end position="345"/>
    </location>
</feature>
<dbReference type="Pfam" id="PF02133">
    <property type="entry name" value="Transp_cyt_pur"/>
    <property type="match status" value="1"/>
</dbReference>
<evidence type="ECO:0000256" key="7">
    <source>
        <dbReference type="ARBA" id="ARBA00022989"/>
    </source>
</evidence>
<evidence type="ECO:0000256" key="9">
    <source>
        <dbReference type="ARBA" id="ARBA00023136"/>
    </source>
</evidence>
<comment type="subcellular location">
    <subcellularLocation>
        <location evidence="2">Membrane</location>
        <topology evidence="2">Multi-pass membrane protein</topology>
    </subcellularLocation>
    <subcellularLocation>
        <location evidence="10">Mitochondrion inner membrane</location>
        <topology evidence="10">Single-pass membrane protein</topology>
    </subcellularLocation>
</comment>
<evidence type="ECO:0000256" key="10">
    <source>
        <dbReference type="RuleBase" id="RU363011"/>
    </source>
</evidence>
<feature type="transmembrane region" description="Helical" evidence="10">
    <location>
        <begin position="441"/>
        <end position="460"/>
    </location>
</feature>
<feature type="transmembrane region" description="Helical" evidence="10">
    <location>
        <begin position="279"/>
        <end position="299"/>
    </location>
</feature>
<sequence>MADSSETRPVARATKPVSEALLNEKWDRAISSMIIKSSLGLSFGVVFSVLLFKRRAWPAWVGLGFGAGRAWEEADVEPERRQWKWLNYIAFWIADSLNINTWMISSSMIVSGLSWWQSWLCVWIGYFIAAGFVCLTGRIGAVYHISFPVTVRASFGIWGSFWPVINRVVMAIIWYGVQSYIGGECVTLMIEAIWPSYKNLHNGLSASAGVDTKNFLSFFLFWLLSLPALWFPVHKVRHLFTVKAIYSPIAAIAFFAWAISRAHGIGPIVHQGSTVHGSTLAWVFVKGVMSCIGNFAALIMNDPDFSRFARKPKDALWSQLLTIPIGFGITSFIGIIVSSSSSVIYKGDPVWNPLDLLGMFLEGASSGQRFGIFIIATGFALAQLGTNISANSVSAGTDLTALMPRYLNIRRGSYICAAIGLAMCPWNLVVTSNQFTTYLSAYSLFLSAIAGVMICDYYIVRKGYLDIKALYSGRKTDPYYYTLGFSWRAYAAYFAGILINIVGFAGAVGRDVPVGAQYIYNINYFTGVLVSGGTYWILTRIFPIPATSDRWNEVDIDDIEEYGVAYGQPVSDEENTGYDRRSITDSLPPDEQKKGINTATKRV</sequence>
<dbReference type="GO" id="GO:0015205">
    <property type="term" value="F:nucleobase transmembrane transporter activity"/>
    <property type="evidence" value="ECO:0007669"/>
    <property type="project" value="TreeGrafter"/>
</dbReference>
<name>A0A1S9RZI9_PENBI</name>
<comment type="subunit">
    <text evidence="10">Component of the mitochondrial contact site and cristae organizing system (MICOS) complex.</text>
</comment>
<gene>
    <name evidence="12" type="ORF">PEBR_01785</name>
</gene>
<dbReference type="InterPro" id="IPR007512">
    <property type="entry name" value="Mic10"/>
</dbReference>
<evidence type="ECO:0000313" key="12">
    <source>
        <dbReference type="EMBL" id="OOQ90953.1"/>
    </source>
</evidence>
<dbReference type="InterPro" id="IPR001248">
    <property type="entry name" value="Pur-cyt_permease"/>
</dbReference>
<reference evidence="12" key="1">
    <citation type="submission" date="2015-09" db="EMBL/GenBank/DDBJ databases">
        <authorList>
            <person name="Jackson K.R."/>
            <person name="Lunt B.L."/>
            <person name="Fisher J.N.B."/>
            <person name="Gardner A.V."/>
            <person name="Bailey M.E."/>
            <person name="Deus L.M."/>
            <person name="Earl A.S."/>
            <person name="Gibby P.D."/>
            <person name="Hartmann K.A."/>
            <person name="Liu J.E."/>
            <person name="Manci A.M."/>
            <person name="Nielsen D.A."/>
            <person name="Solomon M.B."/>
            <person name="Breakwell D.P."/>
            <person name="Burnett S.H."/>
            <person name="Grose J.H."/>
        </authorList>
    </citation>
    <scope>NUCLEOTIDE SEQUENCE [LARGE SCALE GENOMIC DNA]</scope>
    <source>
        <strain evidence="12">LaBioMMi 136</strain>
    </source>
</reference>
<feature type="transmembrane region" description="Helical" evidence="10">
    <location>
        <begin position="240"/>
        <end position="259"/>
    </location>
</feature>
<dbReference type="Gene3D" id="1.10.4160.10">
    <property type="entry name" value="Hydantoin permease"/>
    <property type="match status" value="1"/>
</dbReference>
<feature type="transmembrane region" description="Helical" evidence="10">
    <location>
        <begin position="116"/>
        <end position="143"/>
    </location>
</feature>
<comment type="similarity">
    <text evidence="4">Belongs to the purine-cytosine permease (2.A.39) family.</text>
</comment>
<evidence type="ECO:0000256" key="8">
    <source>
        <dbReference type="ARBA" id="ARBA00023128"/>
    </source>
</evidence>
<keyword evidence="9 10" id="KW-0472">Membrane</keyword>
<dbReference type="CDD" id="cd11482">
    <property type="entry name" value="SLC-NCS1sbd_NRT1-like"/>
    <property type="match status" value="1"/>
</dbReference>
<feature type="transmembrane region" description="Helical" evidence="10">
    <location>
        <begin position="215"/>
        <end position="233"/>
    </location>
</feature>
<dbReference type="InterPro" id="IPR012681">
    <property type="entry name" value="NCS1"/>
</dbReference>
<dbReference type="PANTHER" id="PTHR30618">
    <property type="entry name" value="NCS1 FAMILY PURINE/PYRIMIDINE TRANSPORTER"/>
    <property type="match status" value="1"/>
</dbReference>
<feature type="transmembrane region" description="Helical" evidence="10">
    <location>
        <begin position="29"/>
        <end position="52"/>
    </location>
</feature>
<evidence type="ECO:0000256" key="1">
    <source>
        <dbReference type="ARBA" id="ARBA00002689"/>
    </source>
</evidence>
<keyword evidence="7 10" id="KW-1133">Transmembrane helix</keyword>
<dbReference type="PANTHER" id="PTHR30618:SF2">
    <property type="entry name" value="ALLANTOIN PERMEASE-RELATED"/>
    <property type="match status" value="1"/>
</dbReference>
<dbReference type="EMBL" id="LJBN01000027">
    <property type="protein sequence ID" value="OOQ90953.1"/>
    <property type="molecule type" value="Genomic_DNA"/>
</dbReference>
<feature type="transmembrane region" description="Helical" evidence="10">
    <location>
        <begin position="155"/>
        <end position="177"/>
    </location>
</feature>
<dbReference type="GO" id="GO:0061617">
    <property type="term" value="C:MICOS complex"/>
    <property type="evidence" value="ECO:0007669"/>
    <property type="project" value="UniProtKB-UniRule"/>
</dbReference>
<feature type="transmembrane region" description="Helical" evidence="10">
    <location>
        <begin position="480"/>
        <end position="506"/>
    </location>
</feature>
<evidence type="ECO:0000256" key="6">
    <source>
        <dbReference type="ARBA" id="ARBA00022792"/>
    </source>
</evidence>
<comment type="caution">
    <text evidence="10">Lacks conserved residue(s) required for the propagation of feature annotation.</text>
</comment>
<protein>
    <recommendedName>
        <fullName evidence="10">MICOS complex subunit MIC10</fullName>
    </recommendedName>
</protein>
<keyword evidence="8 10" id="KW-0496">Mitochondrion</keyword>
<evidence type="ECO:0000256" key="11">
    <source>
        <dbReference type="SAM" id="MobiDB-lite"/>
    </source>
</evidence>
<accession>A0A1S9RZI9</accession>
<evidence type="ECO:0000256" key="4">
    <source>
        <dbReference type="ARBA" id="ARBA00008974"/>
    </source>
</evidence>
<dbReference type="GO" id="GO:0005886">
    <property type="term" value="C:plasma membrane"/>
    <property type="evidence" value="ECO:0007669"/>
    <property type="project" value="TreeGrafter"/>
</dbReference>
<feature type="transmembrane region" description="Helical" evidence="10">
    <location>
        <begin position="85"/>
        <end position="104"/>
    </location>
</feature>
<evidence type="ECO:0000256" key="2">
    <source>
        <dbReference type="ARBA" id="ARBA00004141"/>
    </source>
</evidence>
<evidence type="ECO:0000256" key="3">
    <source>
        <dbReference type="ARBA" id="ARBA00006792"/>
    </source>
</evidence>
<feature type="transmembrane region" description="Helical" evidence="10">
    <location>
        <begin position="370"/>
        <end position="390"/>
    </location>
</feature>
<dbReference type="Pfam" id="PF04418">
    <property type="entry name" value="DUF543"/>
    <property type="match status" value="1"/>
</dbReference>
<keyword evidence="5 10" id="KW-0812">Transmembrane</keyword>
<feature type="transmembrane region" description="Helical" evidence="10">
    <location>
        <begin position="411"/>
        <end position="429"/>
    </location>
</feature>
<dbReference type="NCBIfam" id="TIGR00800">
    <property type="entry name" value="ncs1"/>
    <property type="match status" value="1"/>
</dbReference>
<dbReference type="FunFam" id="1.10.4160.10:FF:000001">
    <property type="entry name" value="Uracil permease, putative"/>
    <property type="match status" value="1"/>
</dbReference>
<dbReference type="InterPro" id="IPR045225">
    <property type="entry name" value="Uracil/uridine/allantoin_perm"/>
</dbReference>
<feature type="region of interest" description="Disordered" evidence="11">
    <location>
        <begin position="569"/>
        <end position="603"/>
    </location>
</feature>
<keyword evidence="6 10" id="KW-0999">Mitochondrion inner membrane</keyword>
<feature type="transmembrane region" description="Helical" evidence="10">
    <location>
        <begin position="518"/>
        <end position="538"/>
    </location>
</feature>
<dbReference type="Proteomes" id="UP000190744">
    <property type="component" value="Unassembled WGS sequence"/>
</dbReference>
<proteinExistence type="inferred from homology"/>
<evidence type="ECO:0000256" key="5">
    <source>
        <dbReference type="ARBA" id="ARBA00022692"/>
    </source>
</evidence>